<sequence>MERVNTECKIQYQHFEECDVKKGEYLLSDFYPYSRWRLNAGAEPKHFLELPSLKPIKKRQVLSNISNVGPLSISVRHQQDIPLPVCEPKRIKRKEKNGVTRKSASKGSPSQSKAPLSVSTNENFTAVSLSVNDISSHNISSHIYGSTATPESVISLLSPDVVNEEEHHITTPVEKLPSPCLLSLPSVGQLSILIDSAMFCDKDLPNVEICSETTKNQISLLAPEVVTLEKHHTIALAEKLLYPCLLNLAPDEGQPSVLIDSEIVSADRLLNYEMCLATSETQTYLPAPEGSYTSR</sequence>
<evidence type="ECO:0000313" key="3">
    <source>
        <dbReference type="Proteomes" id="UP001234178"/>
    </source>
</evidence>
<protein>
    <submittedName>
        <fullName evidence="2">Uncharacterized protein</fullName>
    </submittedName>
</protein>
<dbReference type="Proteomes" id="UP001234178">
    <property type="component" value="Unassembled WGS sequence"/>
</dbReference>
<proteinExistence type="predicted"/>
<name>A0ABQ9Z073_9CRUS</name>
<accession>A0ABQ9Z073</accession>
<reference evidence="2 3" key="1">
    <citation type="journal article" date="2023" name="Nucleic Acids Res.">
        <title>The hologenome of Daphnia magna reveals possible DNA methylation and microbiome-mediated evolution of the host genome.</title>
        <authorList>
            <person name="Chaturvedi A."/>
            <person name="Li X."/>
            <person name="Dhandapani V."/>
            <person name="Marshall H."/>
            <person name="Kissane S."/>
            <person name="Cuenca-Cambronero M."/>
            <person name="Asole G."/>
            <person name="Calvet F."/>
            <person name="Ruiz-Romero M."/>
            <person name="Marangio P."/>
            <person name="Guigo R."/>
            <person name="Rago D."/>
            <person name="Mirbahai L."/>
            <person name="Eastwood N."/>
            <person name="Colbourne J.K."/>
            <person name="Zhou J."/>
            <person name="Mallon E."/>
            <person name="Orsini L."/>
        </authorList>
    </citation>
    <scope>NUCLEOTIDE SEQUENCE [LARGE SCALE GENOMIC DNA]</scope>
    <source>
        <strain evidence="2">LRV0_1</strain>
    </source>
</reference>
<gene>
    <name evidence="2" type="ORF">OUZ56_011401</name>
</gene>
<feature type="region of interest" description="Disordered" evidence="1">
    <location>
        <begin position="84"/>
        <end position="119"/>
    </location>
</feature>
<comment type="caution">
    <text evidence="2">The sequence shown here is derived from an EMBL/GenBank/DDBJ whole genome shotgun (WGS) entry which is preliminary data.</text>
</comment>
<evidence type="ECO:0000313" key="2">
    <source>
        <dbReference type="EMBL" id="KAK4006245.1"/>
    </source>
</evidence>
<dbReference type="EMBL" id="JAOYFB010000002">
    <property type="protein sequence ID" value="KAK4006245.1"/>
    <property type="molecule type" value="Genomic_DNA"/>
</dbReference>
<feature type="compositionally biased region" description="Polar residues" evidence="1">
    <location>
        <begin position="100"/>
        <end position="119"/>
    </location>
</feature>
<organism evidence="2 3">
    <name type="scientific">Daphnia magna</name>
    <dbReference type="NCBI Taxonomy" id="35525"/>
    <lineage>
        <taxon>Eukaryota</taxon>
        <taxon>Metazoa</taxon>
        <taxon>Ecdysozoa</taxon>
        <taxon>Arthropoda</taxon>
        <taxon>Crustacea</taxon>
        <taxon>Branchiopoda</taxon>
        <taxon>Diplostraca</taxon>
        <taxon>Cladocera</taxon>
        <taxon>Anomopoda</taxon>
        <taxon>Daphniidae</taxon>
        <taxon>Daphnia</taxon>
    </lineage>
</organism>
<evidence type="ECO:0000256" key="1">
    <source>
        <dbReference type="SAM" id="MobiDB-lite"/>
    </source>
</evidence>
<keyword evidence="3" id="KW-1185">Reference proteome</keyword>